<evidence type="ECO:0000313" key="2">
    <source>
        <dbReference type="EMBL" id="GGG22724.1"/>
    </source>
</evidence>
<reference evidence="2" key="1">
    <citation type="journal article" date="2014" name="Int. J. Syst. Evol. Microbiol.">
        <title>Complete genome sequence of Corynebacterium casei LMG S-19264T (=DSM 44701T), isolated from a smear-ripened cheese.</title>
        <authorList>
            <consortium name="US DOE Joint Genome Institute (JGI-PGF)"/>
            <person name="Walter F."/>
            <person name="Albersmeier A."/>
            <person name="Kalinowski J."/>
            <person name="Ruckert C."/>
        </authorList>
    </citation>
    <scope>NUCLEOTIDE SEQUENCE</scope>
    <source>
        <strain evidence="2">CGMCC 1.12987</strain>
    </source>
</reference>
<dbReference type="InterPro" id="IPR051315">
    <property type="entry name" value="Bact_Chemotaxis_CheA"/>
</dbReference>
<evidence type="ECO:0000313" key="3">
    <source>
        <dbReference type="Proteomes" id="UP000644756"/>
    </source>
</evidence>
<proteinExistence type="predicted"/>
<keyword evidence="3" id="KW-1185">Reference proteome</keyword>
<dbReference type="Proteomes" id="UP000644756">
    <property type="component" value="Unassembled WGS sequence"/>
</dbReference>
<protein>
    <recommendedName>
        <fullName evidence="4">Histidine kinase/HSP90-like ATPase domain-containing protein</fullName>
    </recommendedName>
</protein>
<accession>A0A917G4L7</accession>
<sequence>MIFRPGFSTASSVSDISVRGVGMDIVRNHIEKLSGMIDIEIKLGEGTRFKIKSFILPMSSVVEIVRVPVMIAVVFRIWINRLLQKCIKGKRDRQ</sequence>
<dbReference type="PANTHER" id="PTHR43395">
    <property type="entry name" value="SENSOR HISTIDINE KINASE CHEA"/>
    <property type="match status" value="1"/>
</dbReference>
<keyword evidence="1" id="KW-1133">Transmembrane helix</keyword>
<dbReference type="SUPFAM" id="SSF55874">
    <property type="entry name" value="ATPase domain of HSP90 chaperone/DNA topoisomerase II/histidine kinase"/>
    <property type="match status" value="1"/>
</dbReference>
<dbReference type="EMBL" id="BMGR01000018">
    <property type="protein sequence ID" value="GGG22724.1"/>
    <property type="molecule type" value="Genomic_DNA"/>
</dbReference>
<dbReference type="PANTHER" id="PTHR43395:SF10">
    <property type="entry name" value="CHEMOTAXIS PROTEIN CHEA"/>
    <property type="match status" value="1"/>
</dbReference>
<feature type="transmembrane region" description="Helical" evidence="1">
    <location>
        <begin position="64"/>
        <end position="83"/>
    </location>
</feature>
<evidence type="ECO:0000256" key="1">
    <source>
        <dbReference type="SAM" id="Phobius"/>
    </source>
</evidence>
<organism evidence="2 3">
    <name type="scientific">Paenibacillus abyssi</name>
    <dbReference type="NCBI Taxonomy" id="1340531"/>
    <lineage>
        <taxon>Bacteria</taxon>
        <taxon>Bacillati</taxon>
        <taxon>Bacillota</taxon>
        <taxon>Bacilli</taxon>
        <taxon>Bacillales</taxon>
        <taxon>Paenibacillaceae</taxon>
        <taxon>Paenibacillus</taxon>
    </lineage>
</organism>
<dbReference type="InterPro" id="IPR036890">
    <property type="entry name" value="HATPase_C_sf"/>
</dbReference>
<name>A0A917G4L7_9BACL</name>
<reference evidence="2" key="2">
    <citation type="submission" date="2020-09" db="EMBL/GenBank/DDBJ databases">
        <authorList>
            <person name="Sun Q."/>
            <person name="Zhou Y."/>
        </authorList>
    </citation>
    <scope>NUCLEOTIDE SEQUENCE</scope>
    <source>
        <strain evidence="2">CGMCC 1.12987</strain>
    </source>
</reference>
<keyword evidence="1" id="KW-0472">Membrane</keyword>
<comment type="caution">
    <text evidence="2">The sequence shown here is derived from an EMBL/GenBank/DDBJ whole genome shotgun (WGS) entry which is preliminary data.</text>
</comment>
<dbReference type="Gene3D" id="3.30.565.10">
    <property type="entry name" value="Histidine kinase-like ATPase, C-terminal domain"/>
    <property type="match status" value="1"/>
</dbReference>
<dbReference type="AlphaFoldDB" id="A0A917G4L7"/>
<keyword evidence="1" id="KW-0812">Transmembrane</keyword>
<gene>
    <name evidence="2" type="ORF">GCM10010916_44250</name>
</gene>
<evidence type="ECO:0008006" key="4">
    <source>
        <dbReference type="Google" id="ProtNLM"/>
    </source>
</evidence>